<dbReference type="SUPFAM" id="SSF141322">
    <property type="entry name" value="NfeD domain-like"/>
    <property type="match status" value="1"/>
</dbReference>
<protein>
    <submittedName>
        <fullName evidence="10">Nodulation protein NfeD</fullName>
    </submittedName>
</protein>
<dbReference type="InterPro" id="IPR012340">
    <property type="entry name" value="NA-bd_OB-fold"/>
</dbReference>
<dbReference type="Gene3D" id="2.40.50.140">
    <property type="entry name" value="Nucleic acid-binding proteins"/>
    <property type="match status" value="1"/>
</dbReference>
<proteinExistence type="predicted"/>
<dbReference type="PANTHER" id="PTHR33507">
    <property type="entry name" value="INNER MEMBRANE PROTEIN YBBJ"/>
    <property type="match status" value="1"/>
</dbReference>
<reference evidence="11" key="1">
    <citation type="journal article" date="2019" name="Int. J. Syst. Evol. Microbiol.">
        <title>The Global Catalogue of Microorganisms (GCM) 10K type strain sequencing project: providing services to taxonomists for standard genome sequencing and annotation.</title>
        <authorList>
            <consortium name="The Broad Institute Genomics Platform"/>
            <consortium name="The Broad Institute Genome Sequencing Center for Infectious Disease"/>
            <person name="Wu L."/>
            <person name="Ma J."/>
        </authorList>
    </citation>
    <scope>NUCLEOTIDE SEQUENCE [LARGE SCALE GENOMIC DNA]</scope>
    <source>
        <strain evidence="11">IBRC-M 10908</strain>
    </source>
</reference>
<keyword evidence="2 5" id="KW-0812">Transmembrane</keyword>
<dbReference type="Proteomes" id="UP001595823">
    <property type="component" value="Unassembled WGS sequence"/>
</dbReference>
<evidence type="ECO:0000313" key="10">
    <source>
        <dbReference type="EMBL" id="MFC4335557.1"/>
    </source>
</evidence>
<evidence type="ECO:0000256" key="5">
    <source>
        <dbReference type="SAM" id="Phobius"/>
    </source>
</evidence>
<dbReference type="InterPro" id="IPR029045">
    <property type="entry name" value="ClpP/crotonase-like_dom_sf"/>
</dbReference>
<dbReference type="PANTHER" id="PTHR33507:SF4">
    <property type="entry name" value="NODULATION COMPETITIVENESS PROTEIN NFED"/>
    <property type="match status" value="1"/>
</dbReference>
<dbReference type="EMBL" id="JBHSDK010000014">
    <property type="protein sequence ID" value="MFC4335557.1"/>
    <property type="molecule type" value="Genomic_DNA"/>
</dbReference>
<feature type="transmembrane region" description="Helical" evidence="5">
    <location>
        <begin position="335"/>
        <end position="359"/>
    </location>
</feature>
<dbReference type="InterPro" id="IPR052165">
    <property type="entry name" value="Membrane_assoc_protease"/>
</dbReference>
<keyword evidence="3 5" id="KW-1133">Transmembrane helix</keyword>
<accession>A0ABV8TYA2</accession>
<sequence length="434" mass="43843">MVRRAASLFRALLLGALAWLCLASPGQAAQETVLVATVEGPITPVTVRLLEGALEEASDSGAEALLVEMDTPGGLDTSMRDIVQSFLSSEVPVIVYVSPPGGRAASAGTLITMSANVAAMAPGTTIGAATPVDLESGEAASDKVVNDAAAYAESIADLRGRSAEFAGDAVREGTAVDAEQAVEIGAVDLVAGDRSDLLEAVDGTEVDTAVGPRPLATAGAAVEEYDPGWVQGLLEVIAHPNLAFLFISIGTLAVIYELATPGMGLGGTAGAILLILGFFALSVLPVTLAGVLLLILAAALFAAEAATPEMGVFATGGAISLVIAGLFLFEGPAQVSLGVLLPTAAVVGGGSVLAGRLAWKAKKLPPSSGRASMIGRTAVVEAVAGGPPRVFFEGAWWTVRSESGPLTDGQRVAVSDVDGLTLVVRPEDEEEDHG</sequence>
<keyword evidence="11" id="KW-1185">Reference proteome</keyword>
<dbReference type="Pfam" id="PF25145">
    <property type="entry name" value="NfeD1b_N"/>
    <property type="match status" value="1"/>
</dbReference>
<evidence type="ECO:0000256" key="3">
    <source>
        <dbReference type="ARBA" id="ARBA00022989"/>
    </source>
</evidence>
<evidence type="ECO:0000313" key="11">
    <source>
        <dbReference type="Proteomes" id="UP001595823"/>
    </source>
</evidence>
<feature type="chain" id="PRO_5045102155" evidence="6">
    <location>
        <begin position="29"/>
        <end position="434"/>
    </location>
</feature>
<dbReference type="InterPro" id="IPR002810">
    <property type="entry name" value="NfeD-like_C"/>
</dbReference>
<evidence type="ECO:0000256" key="6">
    <source>
        <dbReference type="SAM" id="SignalP"/>
    </source>
</evidence>
<evidence type="ECO:0000256" key="2">
    <source>
        <dbReference type="ARBA" id="ARBA00022692"/>
    </source>
</evidence>
<keyword evidence="6" id="KW-0732">Signal</keyword>
<dbReference type="Gene3D" id="3.90.226.10">
    <property type="entry name" value="2-enoyl-CoA Hydratase, Chain A, domain 1"/>
    <property type="match status" value="1"/>
</dbReference>
<dbReference type="InterPro" id="IPR056739">
    <property type="entry name" value="NfeD_membrane"/>
</dbReference>
<dbReference type="InterPro" id="IPR056738">
    <property type="entry name" value="NfeD1b_N"/>
</dbReference>
<comment type="caution">
    <text evidence="10">The sequence shown here is derived from an EMBL/GenBank/DDBJ whole genome shotgun (WGS) entry which is preliminary data.</text>
</comment>
<evidence type="ECO:0000259" key="8">
    <source>
        <dbReference type="Pfam" id="PF24961"/>
    </source>
</evidence>
<keyword evidence="4 5" id="KW-0472">Membrane</keyword>
<feature type="signal peptide" evidence="6">
    <location>
        <begin position="1"/>
        <end position="28"/>
    </location>
</feature>
<evidence type="ECO:0000259" key="7">
    <source>
        <dbReference type="Pfam" id="PF01957"/>
    </source>
</evidence>
<organism evidence="10 11">
    <name type="scientific">Salininema proteolyticum</name>
    <dbReference type="NCBI Taxonomy" id="1607685"/>
    <lineage>
        <taxon>Bacteria</taxon>
        <taxon>Bacillati</taxon>
        <taxon>Actinomycetota</taxon>
        <taxon>Actinomycetes</taxon>
        <taxon>Glycomycetales</taxon>
        <taxon>Glycomycetaceae</taxon>
        <taxon>Salininema</taxon>
    </lineage>
</organism>
<name>A0ABV8TYA2_9ACTN</name>
<evidence type="ECO:0000256" key="1">
    <source>
        <dbReference type="ARBA" id="ARBA00004141"/>
    </source>
</evidence>
<evidence type="ECO:0000256" key="4">
    <source>
        <dbReference type="ARBA" id="ARBA00023136"/>
    </source>
</evidence>
<dbReference type="Pfam" id="PF24961">
    <property type="entry name" value="NfeD_membrane"/>
    <property type="match status" value="1"/>
</dbReference>
<dbReference type="CDD" id="cd07020">
    <property type="entry name" value="Clp_protease_NfeD_1"/>
    <property type="match status" value="1"/>
</dbReference>
<dbReference type="RefSeq" id="WP_380620544.1">
    <property type="nucleotide sequence ID" value="NZ_JBHSDK010000014.1"/>
</dbReference>
<feature type="domain" description="NfeD-like C-terminal" evidence="7">
    <location>
        <begin position="371"/>
        <end position="426"/>
    </location>
</feature>
<comment type="subcellular location">
    <subcellularLocation>
        <location evidence="1">Membrane</location>
        <topology evidence="1">Multi-pass membrane protein</topology>
    </subcellularLocation>
</comment>
<feature type="domain" description="NfeD integral membrane" evidence="8">
    <location>
        <begin position="241"/>
        <end position="352"/>
    </location>
</feature>
<feature type="domain" description="NfeD1b N-terminal" evidence="9">
    <location>
        <begin position="33"/>
        <end position="171"/>
    </location>
</feature>
<feature type="transmembrane region" description="Helical" evidence="5">
    <location>
        <begin position="310"/>
        <end position="329"/>
    </location>
</feature>
<feature type="transmembrane region" description="Helical" evidence="5">
    <location>
        <begin position="237"/>
        <end position="256"/>
    </location>
</feature>
<dbReference type="Pfam" id="PF01957">
    <property type="entry name" value="NfeD"/>
    <property type="match status" value="1"/>
</dbReference>
<gene>
    <name evidence="10" type="ORF">ACFPET_10140</name>
</gene>
<feature type="transmembrane region" description="Helical" evidence="5">
    <location>
        <begin position="286"/>
        <end position="303"/>
    </location>
</feature>
<dbReference type="SUPFAM" id="SSF52096">
    <property type="entry name" value="ClpP/crotonase"/>
    <property type="match status" value="1"/>
</dbReference>
<evidence type="ECO:0000259" key="9">
    <source>
        <dbReference type="Pfam" id="PF25145"/>
    </source>
</evidence>